<dbReference type="GeneTree" id="ENSGT00940000164735"/>
<evidence type="ECO:0000313" key="1">
    <source>
        <dbReference type="Ensembl" id="ENSPNAP00000053965.1"/>
    </source>
</evidence>
<dbReference type="AlphaFoldDB" id="A0AAR2JPM8"/>
<name>A0AAR2JPM8_PYGNA</name>
<reference evidence="1" key="2">
    <citation type="submission" date="2025-08" db="UniProtKB">
        <authorList>
            <consortium name="Ensembl"/>
        </authorList>
    </citation>
    <scope>IDENTIFICATION</scope>
</reference>
<organism evidence="1 2">
    <name type="scientific">Pygocentrus nattereri</name>
    <name type="common">Red-bellied piranha</name>
    <dbReference type="NCBI Taxonomy" id="42514"/>
    <lineage>
        <taxon>Eukaryota</taxon>
        <taxon>Metazoa</taxon>
        <taxon>Chordata</taxon>
        <taxon>Craniata</taxon>
        <taxon>Vertebrata</taxon>
        <taxon>Euteleostomi</taxon>
        <taxon>Actinopterygii</taxon>
        <taxon>Neopterygii</taxon>
        <taxon>Teleostei</taxon>
        <taxon>Ostariophysi</taxon>
        <taxon>Characiformes</taxon>
        <taxon>Characoidei</taxon>
        <taxon>Pygocentrus</taxon>
    </lineage>
</organism>
<evidence type="ECO:0000313" key="2">
    <source>
        <dbReference type="Proteomes" id="UP001501920"/>
    </source>
</evidence>
<dbReference type="Proteomes" id="UP001501920">
    <property type="component" value="Chromosome 13"/>
</dbReference>
<accession>A0AAR2JPM8</accession>
<sequence>IIDNQILSNPDPHLLKKKTELQSKFDLLSTTQAEKRLLQSKGYLGIHITRKFSHLHDINLETLLQKTKLYFQKWKCLPLTLMGRVNVVKMTILPKFLFVFQCIPLFIPKSFFRSLNQLISSFLWDGKPPRISIRTLQKPHSQGGLALPNFLFYYWAANIQKLIFWLQTPRADWCLLEASSCNQSSLPALIHSSLPIALARKSTNPIVYSTLRIWSQFCSHIKDFNQGITKFKDLFDENTKIFLNFPDLQIPNSEI</sequence>
<dbReference type="PANTHER" id="PTHR31635">
    <property type="entry name" value="REVERSE TRANSCRIPTASE DOMAIN-CONTAINING PROTEIN-RELATED"/>
    <property type="match status" value="1"/>
</dbReference>
<proteinExistence type="predicted"/>
<evidence type="ECO:0008006" key="3">
    <source>
        <dbReference type="Google" id="ProtNLM"/>
    </source>
</evidence>
<protein>
    <recommendedName>
        <fullName evidence="3">Reverse transcriptase domain-containing protein</fullName>
    </recommendedName>
</protein>
<keyword evidence="2" id="KW-1185">Reference proteome</keyword>
<dbReference type="PANTHER" id="PTHR31635:SF196">
    <property type="entry name" value="REVERSE TRANSCRIPTASE DOMAIN-CONTAINING PROTEIN-RELATED"/>
    <property type="match status" value="1"/>
</dbReference>
<dbReference type="Ensembl" id="ENSPNAT00000050463.1">
    <property type="protein sequence ID" value="ENSPNAP00000053965.1"/>
    <property type="gene ID" value="ENSPNAG00000031890.1"/>
</dbReference>
<reference evidence="1 2" key="1">
    <citation type="submission" date="2020-10" db="EMBL/GenBank/DDBJ databases">
        <title>Pygocentrus nattereri (red-bellied piranha) genome, fPygNat1, primary haplotype.</title>
        <authorList>
            <person name="Myers G."/>
            <person name="Meyer A."/>
            <person name="Karagic N."/>
            <person name="Pippel M."/>
            <person name="Winkler S."/>
            <person name="Tracey A."/>
            <person name="Wood J."/>
            <person name="Formenti G."/>
            <person name="Howe K."/>
            <person name="Fedrigo O."/>
            <person name="Jarvis E.D."/>
        </authorList>
    </citation>
    <scope>NUCLEOTIDE SEQUENCE [LARGE SCALE GENOMIC DNA]</scope>
</reference>
<reference evidence="1" key="3">
    <citation type="submission" date="2025-09" db="UniProtKB">
        <authorList>
            <consortium name="Ensembl"/>
        </authorList>
    </citation>
    <scope>IDENTIFICATION</scope>
</reference>